<keyword evidence="2" id="KW-1185">Reference proteome</keyword>
<dbReference type="AlphaFoldDB" id="A0A024GT68"/>
<reference evidence="1 2" key="1">
    <citation type="submission" date="2012-05" db="EMBL/GenBank/DDBJ databases">
        <title>Recombination and specialization in a pathogen metapopulation.</title>
        <authorList>
            <person name="Gardiner A."/>
            <person name="Kemen E."/>
            <person name="Schultz-Larsen T."/>
            <person name="MacLean D."/>
            <person name="Van Oosterhout C."/>
            <person name="Jones J.D.G."/>
        </authorList>
    </citation>
    <scope>NUCLEOTIDE SEQUENCE [LARGE SCALE GENOMIC DNA]</scope>
    <source>
        <strain evidence="1 2">Ac Nc2</strain>
    </source>
</reference>
<organism evidence="1 2">
    <name type="scientific">Albugo candida</name>
    <dbReference type="NCBI Taxonomy" id="65357"/>
    <lineage>
        <taxon>Eukaryota</taxon>
        <taxon>Sar</taxon>
        <taxon>Stramenopiles</taxon>
        <taxon>Oomycota</taxon>
        <taxon>Peronosporomycetes</taxon>
        <taxon>Albuginales</taxon>
        <taxon>Albuginaceae</taxon>
        <taxon>Albugo</taxon>
    </lineage>
</organism>
<evidence type="ECO:0000313" key="1">
    <source>
        <dbReference type="EMBL" id="CCI49546.1"/>
    </source>
</evidence>
<name>A0A024GT68_9STRA</name>
<dbReference type="Proteomes" id="UP000053237">
    <property type="component" value="Unassembled WGS sequence"/>
</dbReference>
<accession>A0A024GT68</accession>
<sequence length="85" mass="9618">MSKTSLAISSNIVDDLILGTLFDVDDIDEEKQGLSSSRSISRRSQKFERRRIFSSRCQLRCGYQKCVATYVCAESFGVRSILLTM</sequence>
<dbReference type="EMBL" id="CAIX01000313">
    <property type="protein sequence ID" value="CCI49546.1"/>
    <property type="molecule type" value="Genomic_DNA"/>
</dbReference>
<proteinExistence type="predicted"/>
<gene>
    <name evidence="1" type="ORF">BN9_108980</name>
</gene>
<dbReference type="InParanoid" id="A0A024GT68"/>
<comment type="caution">
    <text evidence="1">The sequence shown here is derived from an EMBL/GenBank/DDBJ whole genome shotgun (WGS) entry which is preliminary data.</text>
</comment>
<evidence type="ECO:0000313" key="2">
    <source>
        <dbReference type="Proteomes" id="UP000053237"/>
    </source>
</evidence>
<protein>
    <submittedName>
        <fullName evidence="1">Uncharacterized protein</fullName>
    </submittedName>
</protein>